<dbReference type="STRING" id="670307.HYPDE_26813"/>
<reference evidence="1 2" key="1">
    <citation type="journal article" date="2013" name="Genome Announc.">
        <title>Genome sequences for three denitrifying bacterial strains isolated from a uranium- and nitrate-contaminated subsurface environment.</title>
        <authorList>
            <person name="Venkatramanan R."/>
            <person name="Prakash O."/>
            <person name="Woyke T."/>
            <person name="Chain P."/>
            <person name="Goodwin L.A."/>
            <person name="Watson D."/>
            <person name="Brooks S."/>
            <person name="Kostka J.E."/>
            <person name="Green S.J."/>
        </authorList>
    </citation>
    <scope>NUCLEOTIDE SEQUENCE [LARGE SCALE GENOMIC DNA]</scope>
    <source>
        <strain evidence="1 2">1NES1</strain>
    </source>
</reference>
<accession>N0B283</accession>
<protein>
    <submittedName>
        <fullName evidence="1">Uncharacterized protein</fullName>
    </submittedName>
</protein>
<organism evidence="1 2">
    <name type="scientific">Hyphomicrobium denitrificans 1NES1</name>
    <dbReference type="NCBI Taxonomy" id="670307"/>
    <lineage>
        <taxon>Bacteria</taxon>
        <taxon>Pseudomonadati</taxon>
        <taxon>Pseudomonadota</taxon>
        <taxon>Alphaproteobacteria</taxon>
        <taxon>Hyphomicrobiales</taxon>
        <taxon>Hyphomicrobiaceae</taxon>
        <taxon>Hyphomicrobium</taxon>
    </lineage>
</organism>
<dbReference type="AlphaFoldDB" id="N0B283"/>
<dbReference type="Proteomes" id="UP000005952">
    <property type="component" value="Chromosome"/>
</dbReference>
<sequence>MTFLPHDDVEFLSSKALIYELKDVGGQRGIVFPGLSFEGNLYCTNEQSQLVRCVSCDVLIRIPSGYATTKLDSFYTSPVLRRPDNSFPNCATGEETHFGRQWQFWSRHLDNSDWRPDIDGLHTFLNYVWNELRRA</sequence>
<gene>
    <name evidence="1" type="ORF">HYPDE_26813</name>
</gene>
<name>N0B283_9HYPH</name>
<dbReference type="OrthoDB" id="512401at2"/>
<dbReference type="InterPro" id="IPR025701">
    <property type="entry name" value="UBQ-conjugat_E2_E"/>
</dbReference>
<dbReference type="Pfam" id="PF14462">
    <property type="entry name" value="Prok-E2_E"/>
    <property type="match status" value="1"/>
</dbReference>
<dbReference type="HOGENOM" id="CLU_1882921_0_0_5"/>
<dbReference type="EMBL" id="CP005587">
    <property type="protein sequence ID" value="AGK57043.1"/>
    <property type="molecule type" value="Genomic_DNA"/>
</dbReference>
<keyword evidence="2" id="KW-1185">Reference proteome</keyword>
<evidence type="ECO:0000313" key="1">
    <source>
        <dbReference type="EMBL" id="AGK57043.1"/>
    </source>
</evidence>
<dbReference type="RefSeq" id="WP_015597080.1">
    <property type="nucleotide sequence ID" value="NC_021172.1"/>
</dbReference>
<proteinExistence type="predicted"/>
<evidence type="ECO:0000313" key="2">
    <source>
        <dbReference type="Proteomes" id="UP000005952"/>
    </source>
</evidence>
<dbReference type="KEGG" id="hdt:HYPDE_26813"/>